<comment type="caution">
    <text evidence="5">The sequence shown here is derived from an EMBL/GenBank/DDBJ whole genome shotgun (WGS) entry which is preliminary data.</text>
</comment>
<feature type="domain" description="Mannosyl-glycoprotein endo-beta-N-acetylglucosamidase-like" evidence="3">
    <location>
        <begin position="966"/>
        <end position="1115"/>
    </location>
</feature>
<evidence type="ECO:0000259" key="4">
    <source>
        <dbReference type="SMART" id="SM00287"/>
    </source>
</evidence>
<feature type="domain" description="SH3b" evidence="4">
    <location>
        <begin position="466"/>
        <end position="532"/>
    </location>
</feature>
<feature type="domain" description="SH3b" evidence="4">
    <location>
        <begin position="759"/>
        <end position="820"/>
    </location>
</feature>
<sequence length="1125" mass="125671">MKKLISLVFFAVLVFVLPRLAFADDTKTNQPLGSLVSSSESIIYDVMDNKELAVLPAGSSLFYSKVTDEKVYIQWGDHLASLNKDDLTFADSPKKSLELAENQSIGTIKLLKDTAVYTSEGKKLVLLKAGIEYPYDSINRDGNYQIVMGNQIGYLSKDNVESVQSDTSGKPRMSDNKDNNSGPSTDDVNDNNKDNLESPNNDHADSESGSSTGNKAKSGTEDGQSLSASNQAKKKSLAKATIQVEFNDYFKATKDNVPVYNNERGSQLVQVGTLKKGQVYKRISDYGNWHRIQFENGYGYVAKSQTTPASGNDLKNINKSYKNTKNLIKILKEATVYDNSSGSLVPFAVIKKGETYPIVNDYGNWYRVLVSGRVGYVSKGNVLIQFSDSDKYFESEKAGLPVYNNQRGSKLVQVGTLQNNQTYQRVSDYGNWQRIQFGNAYGYVSKSATLPSDSKAIKNLNSQYKNGSVNIKALTNVTVYDNSSSSGLVPFATILKGEKFPLADDYDYGNWYRVLVSGRIGYIRKSEVQKMNFTDNDKFFLVTEKSVPVYNNERGSKLVKVGTLEGGQAFERVSDYGNWHRVQFENGYGYVKKSNTLPDDGKSIKNLNKNYKNINAEVAVLKNTLVYDNTSGQLVPFASILKGEKYPVVSDYGNWYRILVSGRVGYVNEDDVLVQFNKDAKYFEVAEDKVPVYNNQRSKNLIQVGSLEKGQVYQRVSDYGNWQRIQFGDEYGYIEKNATLPNDGESLKNLNTKYKISSADFQTVKNLQVYDNSSGTLVPFATINKGESFPLANDYDYGNWYRVIVSNRVGYVRKSDLDSVIDQMSQYGYSLYNMVSKQMKVNPQTDQKIGYISVTAIGNIKNSVGTIQGDSSGWFIRSQPSTTTGERISSIFPGAKVRIIKQVSTDDPQYKNWYEIEFGSGSWEEATEDQVIYYVDPDNFDKNSDDYFQFLKLSDAVTFSLNDTQKLLKGNGSLDGTSQAQAFIDAAKKYNVNEIYLISHAFLETGHGTSDLASGVKYNGETVYNMFGISALDHCAVSCGAEYAYQQGWTTPAKAILGGAQWISDNYIHNGQDTLYKMRWNPASPASHQYASDIGWAVKQTDEIAELYDLLAYHNWVFDVPSYSS</sequence>
<dbReference type="SMART" id="SM00047">
    <property type="entry name" value="LYZ2"/>
    <property type="match status" value="1"/>
</dbReference>
<dbReference type="GO" id="GO:0004040">
    <property type="term" value="F:amidase activity"/>
    <property type="evidence" value="ECO:0007669"/>
    <property type="project" value="InterPro"/>
</dbReference>
<feature type="region of interest" description="Disordered" evidence="1">
    <location>
        <begin position="158"/>
        <end position="231"/>
    </location>
</feature>
<dbReference type="AlphaFoldDB" id="A0A8J3E255"/>
<keyword evidence="6" id="KW-1185">Reference proteome</keyword>
<feature type="domain" description="SH3b" evidence="4">
    <location>
        <begin position="678"/>
        <end position="743"/>
    </location>
</feature>
<dbReference type="Gene3D" id="2.30.30.40">
    <property type="entry name" value="SH3 Domains"/>
    <property type="match status" value="1"/>
</dbReference>
<gene>
    <name evidence="5" type="ORF">GCM10011391_38880</name>
</gene>
<dbReference type="Gene3D" id="1.10.530.10">
    <property type="match status" value="1"/>
</dbReference>
<evidence type="ECO:0000256" key="1">
    <source>
        <dbReference type="SAM" id="MobiDB-lite"/>
    </source>
</evidence>
<feature type="domain" description="SH3b" evidence="4">
    <location>
        <begin position="323"/>
        <end position="386"/>
    </location>
</feature>
<feature type="chain" id="PRO_5035310210" evidence="2">
    <location>
        <begin position="24"/>
        <end position="1125"/>
    </location>
</feature>
<evidence type="ECO:0000256" key="2">
    <source>
        <dbReference type="SAM" id="SignalP"/>
    </source>
</evidence>
<protein>
    <submittedName>
        <fullName evidence="5">Uncharacterized protein</fullName>
    </submittedName>
</protein>
<accession>A0A8J3E255</accession>
<dbReference type="EMBL" id="BMIR01000033">
    <property type="protein sequence ID" value="GGE56091.1"/>
    <property type="molecule type" value="Genomic_DNA"/>
</dbReference>
<name>A0A8J3E255_9BACL</name>
<dbReference type="RefSeq" id="WP_188698863.1">
    <property type="nucleotide sequence ID" value="NZ_BMIR01000033.1"/>
</dbReference>
<dbReference type="Pfam" id="PF01832">
    <property type="entry name" value="Glucosaminidase"/>
    <property type="match status" value="1"/>
</dbReference>
<evidence type="ECO:0000259" key="3">
    <source>
        <dbReference type="SMART" id="SM00047"/>
    </source>
</evidence>
<feature type="compositionally biased region" description="Polar residues" evidence="1">
    <location>
        <begin position="207"/>
        <end position="231"/>
    </location>
</feature>
<evidence type="ECO:0000313" key="5">
    <source>
        <dbReference type="EMBL" id="GGE56091.1"/>
    </source>
</evidence>
<evidence type="ECO:0000313" key="6">
    <source>
        <dbReference type="Proteomes" id="UP000628775"/>
    </source>
</evidence>
<dbReference type="Proteomes" id="UP000628775">
    <property type="component" value="Unassembled WGS sequence"/>
</dbReference>
<keyword evidence="2" id="KW-0732">Signal</keyword>
<reference evidence="5" key="2">
    <citation type="submission" date="2020-09" db="EMBL/GenBank/DDBJ databases">
        <authorList>
            <person name="Sun Q."/>
            <person name="Zhou Y."/>
        </authorList>
    </citation>
    <scope>NUCLEOTIDE SEQUENCE</scope>
    <source>
        <strain evidence="5">CGMCC 1.15371</strain>
    </source>
</reference>
<feature type="signal peptide" evidence="2">
    <location>
        <begin position="1"/>
        <end position="23"/>
    </location>
</feature>
<dbReference type="InterPro" id="IPR002901">
    <property type="entry name" value="MGlyc_endo_b_GlcNAc-like_dom"/>
</dbReference>
<feature type="domain" description="SH3b" evidence="4">
    <location>
        <begin position="245"/>
        <end position="310"/>
    </location>
</feature>
<reference evidence="5" key="1">
    <citation type="journal article" date="2014" name="Int. J. Syst. Evol. Microbiol.">
        <title>Complete genome sequence of Corynebacterium casei LMG S-19264T (=DSM 44701T), isolated from a smear-ripened cheese.</title>
        <authorList>
            <consortium name="US DOE Joint Genome Institute (JGI-PGF)"/>
            <person name="Walter F."/>
            <person name="Albersmeier A."/>
            <person name="Kalinowski J."/>
            <person name="Ruckert C."/>
        </authorList>
    </citation>
    <scope>NUCLEOTIDE SEQUENCE</scope>
    <source>
        <strain evidence="5">CGMCC 1.15371</strain>
    </source>
</reference>
<organism evidence="5 6">
    <name type="scientific">Pullulanibacillus camelliae</name>
    <dbReference type="NCBI Taxonomy" id="1707096"/>
    <lineage>
        <taxon>Bacteria</taxon>
        <taxon>Bacillati</taxon>
        <taxon>Bacillota</taxon>
        <taxon>Bacilli</taxon>
        <taxon>Bacillales</taxon>
        <taxon>Sporolactobacillaceae</taxon>
        <taxon>Pullulanibacillus</taxon>
    </lineage>
</organism>
<dbReference type="InterPro" id="IPR003646">
    <property type="entry name" value="SH3-like_bac-type"/>
</dbReference>
<feature type="compositionally biased region" description="Basic and acidic residues" evidence="1">
    <location>
        <begin position="190"/>
        <end position="206"/>
    </location>
</feature>
<dbReference type="SMART" id="SM00287">
    <property type="entry name" value="SH3b"/>
    <property type="match status" value="5"/>
</dbReference>
<proteinExistence type="predicted"/>